<dbReference type="Proteomes" id="UP001596067">
    <property type="component" value="Unassembled WGS sequence"/>
</dbReference>
<keyword evidence="3" id="KW-0804">Transcription</keyword>
<name>A0ABW1EQ53_9ACTN</name>
<dbReference type="PANTHER" id="PTHR46796:SF6">
    <property type="entry name" value="ARAC SUBFAMILY"/>
    <property type="match status" value="1"/>
</dbReference>
<evidence type="ECO:0000256" key="1">
    <source>
        <dbReference type="ARBA" id="ARBA00023015"/>
    </source>
</evidence>
<dbReference type="InterPro" id="IPR009057">
    <property type="entry name" value="Homeodomain-like_sf"/>
</dbReference>
<dbReference type="PANTHER" id="PTHR46796">
    <property type="entry name" value="HTH-TYPE TRANSCRIPTIONAL ACTIVATOR RHAS-RELATED"/>
    <property type="match status" value="1"/>
</dbReference>
<dbReference type="PROSITE" id="PS01124">
    <property type="entry name" value="HTH_ARAC_FAMILY_2"/>
    <property type="match status" value="1"/>
</dbReference>
<keyword evidence="2" id="KW-0238">DNA-binding</keyword>
<dbReference type="Pfam" id="PF12833">
    <property type="entry name" value="HTH_18"/>
    <property type="match status" value="1"/>
</dbReference>
<dbReference type="EMBL" id="JBHSOD010000003">
    <property type="protein sequence ID" value="MFC5884132.1"/>
    <property type="molecule type" value="Genomic_DNA"/>
</dbReference>
<feature type="domain" description="HTH araC/xylS-type" evidence="4">
    <location>
        <begin position="221"/>
        <end position="322"/>
    </location>
</feature>
<evidence type="ECO:0000313" key="6">
    <source>
        <dbReference type="Proteomes" id="UP001596067"/>
    </source>
</evidence>
<reference evidence="6" key="1">
    <citation type="journal article" date="2019" name="Int. J. Syst. Evol. Microbiol.">
        <title>The Global Catalogue of Microorganisms (GCM) 10K type strain sequencing project: providing services to taxonomists for standard genome sequencing and annotation.</title>
        <authorList>
            <consortium name="The Broad Institute Genomics Platform"/>
            <consortium name="The Broad Institute Genome Sequencing Center for Infectious Disease"/>
            <person name="Wu L."/>
            <person name="Ma J."/>
        </authorList>
    </citation>
    <scope>NUCLEOTIDE SEQUENCE [LARGE SCALE GENOMIC DNA]</scope>
    <source>
        <strain evidence="6">CGMCC 4.1469</strain>
    </source>
</reference>
<evidence type="ECO:0000256" key="2">
    <source>
        <dbReference type="ARBA" id="ARBA00023125"/>
    </source>
</evidence>
<evidence type="ECO:0000259" key="4">
    <source>
        <dbReference type="PROSITE" id="PS01124"/>
    </source>
</evidence>
<dbReference type="SMART" id="SM00342">
    <property type="entry name" value="HTH_ARAC"/>
    <property type="match status" value="1"/>
</dbReference>
<dbReference type="Gene3D" id="1.10.10.60">
    <property type="entry name" value="Homeodomain-like"/>
    <property type="match status" value="1"/>
</dbReference>
<evidence type="ECO:0000256" key="3">
    <source>
        <dbReference type="ARBA" id="ARBA00023163"/>
    </source>
</evidence>
<accession>A0ABW1EQ53</accession>
<dbReference type="SUPFAM" id="SSF46689">
    <property type="entry name" value="Homeodomain-like"/>
    <property type="match status" value="1"/>
</dbReference>
<dbReference type="Pfam" id="PF14525">
    <property type="entry name" value="AraC_binding_2"/>
    <property type="match status" value="1"/>
</dbReference>
<dbReference type="InterPro" id="IPR018060">
    <property type="entry name" value="HTH_AraC"/>
</dbReference>
<keyword evidence="1" id="KW-0805">Transcription regulation</keyword>
<dbReference type="InterPro" id="IPR050204">
    <property type="entry name" value="AraC_XylS_family_regulators"/>
</dbReference>
<proteinExistence type="predicted"/>
<comment type="caution">
    <text evidence="5">The sequence shown here is derived from an EMBL/GenBank/DDBJ whole genome shotgun (WGS) entry which is preliminary data.</text>
</comment>
<dbReference type="RefSeq" id="WP_313762530.1">
    <property type="nucleotide sequence ID" value="NZ_BAAAVH010000050.1"/>
</dbReference>
<gene>
    <name evidence="5" type="ORF">ACFP0N_03910</name>
</gene>
<protein>
    <submittedName>
        <fullName evidence="5">Helix-turn-helix domain-containing protein</fullName>
    </submittedName>
</protein>
<sequence>MLTERVFRTEAVPAADRFDYLCEHISSMYAPAEVRREDMANFPAESRALDLGGVQLWTKEHPPLTLHRTPGLIKHGDPGLYHLSLPLRGRLEVAGLDAEIGYGPSDLVIHNTARPVVMHSRGDRPQERIRSTGLSIPRQLLPFPASRVDLLFNRRLSGREGIGALLVQFLAQLTDDCGPYRPSDGPRLGTVALDLVSALLGHALDAEKAVAPESRQRTLRLRVQAFVRSRLDDPELSPGVIAAAHHISVSYLHRIFEGEEETVAAWIRRQRVERARRELADPAAVLTPIHTIASRCGFPRAADFTRAFRTAYGMAPRDFRRAACDSPVR</sequence>
<dbReference type="PROSITE" id="PS00041">
    <property type="entry name" value="HTH_ARAC_FAMILY_1"/>
    <property type="match status" value="1"/>
</dbReference>
<organism evidence="5 6">
    <name type="scientific">Kitasatospora aburaviensis</name>
    <dbReference type="NCBI Taxonomy" id="67265"/>
    <lineage>
        <taxon>Bacteria</taxon>
        <taxon>Bacillati</taxon>
        <taxon>Actinomycetota</taxon>
        <taxon>Actinomycetes</taxon>
        <taxon>Kitasatosporales</taxon>
        <taxon>Streptomycetaceae</taxon>
        <taxon>Kitasatospora</taxon>
    </lineage>
</organism>
<dbReference type="InterPro" id="IPR035418">
    <property type="entry name" value="AraC-bd_2"/>
</dbReference>
<evidence type="ECO:0000313" key="5">
    <source>
        <dbReference type="EMBL" id="MFC5884132.1"/>
    </source>
</evidence>
<dbReference type="InterPro" id="IPR018062">
    <property type="entry name" value="HTH_AraC-typ_CS"/>
</dbReference>
<keyword evidence="6" id="KW-1185">Reference proteome</keyword>